<dbReference type="Proteomes" id="UP000658690">
    <property type="component" value="Unassembled WGS sequence"/>
</dbReference>
<protein>
    <submittedName>
        <fullName evidence="1">Uncharacterized protein</fullName>
    </submittedName>
</protein>
<dbReference type="EMBL" id="WHOC01000045">
    <property type="protein sequence ID" value="NOU85795.1"/>
    <property type="molecule type" value="Genomic_DNA"/>
</dbReference>
<accession>A0ABX1YXD9</accession>
<comment type="caution">
    <text evidence="1">The sequence shown here is derived from an EMBL/GenBank/DDBJ whole genome shotgun (WGS) entry which is preliminary data.</text>
</comment>
<keyword evidence="2" id="KW-1185">Reference proteome</keyword>
<gene>
    <name evidence="1" type="ORF">GC102_08410</name>
</gene>
<evidence type="ECO:0000313" key="2">
    <source>
        <dbReference type="Proteomes" id="UP000658690"/>
    </source>
</evidence>
<proteinExistence type="predicted"/>
<sequence>MGKKEQRLYYIAPKLGKSFFVWEMKLFPGEAQNVSALMIIRHEKSENFEYKINCAKRLLFPK</sequence>
<evidence type="ECO:0000313" key="1">
    <source>
        <dbReference type="EMBL" id="NOU85795.1"/>
    </source>
</evidence>
<dbReference type="RefSeq" id="WP_171689108.1">
    <property type="nucleotide sequence ID" value="NZ_WHOC01000045.1"/>
</dbReference>
<organism evidence="1 2">
    <name type="scientific">Paenibacillus germinis</name>
    <dbReference type="NCBI Taxonomy" id="2654979"/>
    <lineage>
        <taxon>Bacteria</taxon>
        <taxon>Bacillati</taxon>
        <taxon>Bacillota</taxon>
        <taxon>Bacilli</taxon>
        <taxon>Bacillales</taxon>
        <taxon>Paenibacillaceae</taxon>
        <taxon>Paenibacillus</taxon>
    </lineage>
</organism>
<reference evidence="1 2" key="1">
    <citation type="submission" date="2019-10" db="EMBL/GenBank/DDBJ databases">
        <title>Description of Paenibacillus choica sp. nov.</title>
        <authorList>
            <person name="Carlier A."/>
            <person name="Qi S."/>
        </authorList>
    </citation>
    <scope>NUCLEOTIDE SEQUENCE [LARGE SCALE GENOMIC DNA]</scope>
    <source>
        <strain evidence="1 2">LMG 31460</strain>
    </source>
</reference>
<name>A0ABX1YXD9_9BACL</name>